<proteinExistence type="predicted"/>
<dbReference type="OrthoDB" id="2770090at2759"/>
<gene>
    <name evidence="1" type="ORF">FISHEDRAFT_75971</name>
</gene>
<protein>
    <submittedName>
        <fullName evidence="1">Uncharacterized protein</fullName>
    </submittedName>
</protein>
<reference evidence="1 2" key="1">
    <citation type="journal article" date="2015" name="Fungal Genet. Biol.">
        <title>Evolution of novel wood decay mechanisms in Agaricales revealed by the genome sequences of Fistulina hepatica and Cylindrobasidium torrendii.</title>
        <authorList>
            <person name="Floudas D."/>
            <person name="Held B.W."/>
            <person name="Riley R."/>
            <person name="Nagy L.G."/>
            <person name="Koehler G."/>
            <person name="Ransdell A.S."/>
            <person name="Younus H."/>
            <person name="Chow J."/>
            <person name="Chiniquy J."/>
            <person name="Lipzen A."/>
            <person name="Tritt A."/>
            <person name="Sun H."/>
            <person name="Haridas S."/>
            <person name="LaButti K."/>
            <person name="Ohm R.A."/>
            <person name="Kues U."/>
            <person name="Blanchette R.A."/>
            <person name="Grigoriev I.V."/>
            <person name="Minto R.E."/>
            <person name="Hibbett D.S."/>
        </authorList>
    </citation>
    <scope>NUCLEOTIDE SEQUENCE [LARGE SCALE GENOMIC DNA]</scope>
    <source>
        <strain evidence="1 2">ATCC 64428</strain>
    </source>
</reference>
<accession>A0A0D7A5M5</accession>
<organism evidence="1 2">
    <name type="scientific">Fistulina hepatica ATCC 64428</name>
    <dbReference type="NCBI Taxonomy" id="1128425"/>
    <lineage>
        <taxon>Eukaryota</taxon>
        <taxon>Fungi</taxon>
        <taxon>Dikarya</taxon>
        <taxon>Basidiomycota</taxon>
        <taxon>Agaricomycotina</taxon>
        <taxon>Agaricomycetes</taxon>
        <taxon>Agaricomycetidae</taxon>
        <taxon>Agaricales</taxon>
        <taxon>Fistulinaceae</taxon>
        <taxon>Fistulina</taxon>
    </lineage>
</organism>
<sequence>MTSITPLPPTFRSLYRIFLRAASASVLHHNAGKKYLRKLWRASFDDAVKVIRLLESPLSDAERLRWGTWWEAWNARADRTLQLLYTSSQSRGLEHRLTRNLGLLSHSEQLWLNSRRFPVWKPQAPPRLQLGRVPAKELAREARQARWLDLNLTSWGGIQEVVRMAEGKDGLLLGKITVKRTKWRTK</sequence>
<evidence type="ECO:0000313" key="1">
    <source>
        <dbReference type="EMBL" id="KIY46128.1"/>
    </source>
</evidence>
<dbReference type="AlphaFoldDB" id="A0A0D7A5M5"/>
<name>A0A0D7A5M5_9AGAR</name>
<dbReference type="EMBL" id="KN882043">
    <property type="protein sequence ID" value="KIY46128.1"/>
    <property type="molecule type" value="Genomic_DNA"/>
</dbReference>
<keyword evidence="2" id="KW-1185">Reference proteome</keyword>
<dbReference type="Proteomes" id="UP000054144">
    <property type="component" value="Unassembled WGS sequence"/>
</dbReference>
<evidence type="ECO:0000313" key="2">
    <source>
        <dbReference type="Proteomes" id="UP000054144"/>
    </source>
</evidence>